<evidence type="ECO:0000313" key="2">
    <source>
        <dbReference type="EMBL" id="RJP74792.1"/>
    </source>
</evidence>
<keyword evidence="2" id="KW-0808">Transferase</keyword>
<feature type="domain" description="Glycosyltransferase 2-like" evidence="1">
    <location>
        <begin position="6"/>
        <end position="142"/>
    </location>
</feature>
<name>A0A419F8L9_9BACT</name>
<dbReference type="InterPro" id="IPR050256">
    <property type="entry name" value="Glycosyltransferase_2"/>
</dbReference>
<dbReference type="EMBL" id="QZKI01000010">
    <property type="protein sequence ID" value="RJP74792.1"/>
    <property type="molecule type" value="Genomic_DNA"/>
</dbReference>
<gene>
    <name evidence="2" type="ORF">C4532_01560</name>
</gene>
<sequence>MEPYVSVIVPAFNEEMNLRPTVTLVANKLDELKTSFEIIIVNDGSTDRTRPIAEELGQADARIRLINHPRNLGPGSGVFTGIEAGRGEFVIFIPADLALDVNELQKYVDASRTCDLVVGVRSDRRDYSFFRKIVSLVNIALIKLMFGMKERQFNYIHMYRRTMLERMHIESRGVFITAEIMIKARDLGYRLKEVDITYVPRSAGTATCGNPAVIRRAIRDLFLLWWKRTFRRAVYLRPERNAGA</sequence>
<dbReference type="AlphaFoldDB" id="A0A419F8L9"/>
<dbReference type="PANTHER" id="PTHR48090">
    <property type="entry name" value="UNDECAPRENYL-PHOSPHATE 4-DEOXY-4-FORMAMIDO-L-ARABINOSE TRANSFERASE-RELATED"/>
    <property type="match status" value="1"/>
</dbReference>
<proteinExistence type="predicted"/>
<comment type="caution">
    <text evidence="2">The sequence shown here is derived from an EMBL/GenBank/DDBJ whole genome shotgun (WGS) entry which is preliminary data.</text>
</comment>
<protein>
    <submittedName>
        <fullName evidence="2">Glycosyltransferase family 2 protein</fullName>
    </submittedName>
</protein>
<dbReference type="InterPro" id="IPR029044">
    <property type="entry name" value="Nucleotide-diphossugar_trans"/>
</dbReference>
<dbReference type="GO" id="GO:0016740">
    <property type="term" value="F:transferase activity"/>
    <property type="evidence" value="ECO:0007669"/>
    <property type="project" value="UniProtKB-KW"/>
</dbReference>
<dbReference type="Gene3D" id="3.90.550.10">
    <property type="entry name" value="Spore Coat Polysaccharide Biosynthesis Protein SpsA, Chain A"/>
    <property type="match status" value="1"/>
</dbReference>
<dbReference type="InterPro" id="IPR001173">
    <property type="entry name" value="Glyco_trans_2-like"/>
</dbReference>
<reference evidence="2 3" key="1">
    <citation type="journal article" date="2017" name="ISME J.">
        <title>Energy and carbon metabolisms in a deep terrestrial subsurface fluid microbial community.</title>
        <authorList>
            <person name="Momper L."/>
            <person name="Jungbluth S.P."/>
            <person name="Lee M.D."/>
            <person name="Amend J.P."/>
        </authorList>
    </citation>
    <scope>NUCLEOTIDE SEQUENCE [LARGE SCALE GENOMIC DNA]</scope>
    <source>
        <strain evidence="2">SURF_17</strain>
    </source>
</reference>
<accession>A0A419F8L9</accession>
<dbReference type="Proteomes" id="UP000285961">
    <property type="component" value="Unassembled WGS sequence"/>
</dbReference>
<organism evidence="2 3">
    <name type="scientific">Candidatus Abyssobacteria bacterium SURF_17</name>
    <dbReference type="NCBI Taxonomy" id="2093361"/>
    <lineage>
        <taxon>Bacteria</taxon>
        <taxon>Pseudomonadati</taxon>
        <taxon>Candidatus Hydrogenedentota</taxon>
        <taxon>Candidatus Abyssobacteria</taxon>
    </lineage>
</organism>
<evidence type="ECO:0000259" key="1">
    <source>
        <dbReference type="Pfam" id="PF00535"/>
    </source>
</evidence>
<evidence type="ECO:0000313" key="3">
    <source>
        <dbReference type="Proteomes" id="UP000285961"/>
    </source>
</evidence>
<dbReference type="SUPFAM" id="SSF53448">
    <property type="entry name" value="Nucleotide-diphospho-sugar transferases"/>
    <property type="match status" value="1"/>
</dbReference>
<dbReference type="Pfam" id="PF00535">
    <property type="entry name" value="Glycos_transf_2"/>
    <property type="match status" value="1"/>
</dbReference>
<dbReference type="CDD" id="cd04179">
    <property type="entry name" value="DPM_DPG-synthase_like"/>
    <property type="match status" value="1"/>
</dbReference>